<feature type="domain" description="CCHC-type" evidence="3">
    <location>
        <begin position="102"/>
        <end position="118"/>
    </location>
</feature>
<feature type="compositionally biased region" description="Basic and acidic residues" evidence="2">
    <location>
        <begin position="300"/>
        <end position="310"/>
    </location>
</feature>
<dbReference type="InterPro" id="IPR001969">
    <property type="entry name" value="Aspartic_peptidase_AS"/>
</dbReference>
<evidence type="ECO:0000313" key="5">
    <source>
        <dbReference type="Proteomes" id="UP000024635"/>
    </source>
</evidence>
<dbReference type="Gene3D" id="4.10.60.10">
    <property type="entry name" value="Zinc finger, CCHC-type"/>
    <property type="match status" value="1"/>
</dbReference>
<dbReference type="PROSITE" id="PS50158">
    <property type="entry name" value="ZF_CCHC"/>
    <property type="match status" value="1"/>
</dbReference>
<accession>A0A016WRW4</accession>
<dbReference type="EMBL" id="JARK01000157">
    <property type="protein sequence ID" value="EYC41768.1"/>
    <property type="molecule type" value="Genomic_DNA"/>
</dbReference>
<keyword evidence="1" id="KW-0863">Zinc-finger</keyword>
<proteinExistence type="predicted"/>
<reference evidence="5" key="1">
    <citation type="journal article" date="2015" name="Nat. Genet.">
        <title>The genome and transcriptome of the zoonotic hookworm Ancylostoma ceylanicum identify infection-specific gene families.</title>
        <authorList>
            <person name="Schwarz E.M."/>
            <person name="Hu Y."/>
            <person name="Antoshechkin I."/>
            <person name="Miller M.M."/>
            <person name="Sternberg P.W."/>
            <person name="Aroian R.V."/>
        </authorList>
    </citation>
    <scope>NUCLEOTIDE SEQUENCE</scope>
    <source>
        <strain evidence="5">HY135</strain>
    </source>
</reference>
<evidence type="ECO:0000313" key="4">
    <source>
        <dbReference type="EMBL" id="EYC41768.1"/>
    </source>
</evidence>
<dbReference type="InterPro" id="IPR036875">
    <property type="entry name" value="Znf_CCHC_sf"/>
</dbReference>
<dbReference type="GO" id="GO:0019899">
    <property type="term" value="F:enzyme binding"/>
    <property type="evidence" value="ECO:0007669"/>
    <property type="project" value="UniProtKB-ARBA"/>
</dbReference>
<name>A0A016WRW4_9BILA</name>
<gene>
    <name evidence="4" type="primary">Acey_s0557.g3390</name>
    <name evidence="4" type="ORF">Y032_0557g3390</name>
</gene>
<keyword evidence="1" id="KW-0479">Metal-binding</keyword>
<dbReference type="GO" id="GO:0008270">
    <property type="term" value="F:zinc ion binding"/>
    <property type="evidence" value="ECO:0007669"/>
    <property type="project" value="UniProtKB-KW"/>
</dbReference>
<dbReference type="GO" id="GO:0004190">
    <property type="term" value="F:aspartic-type endopeptidase activity"/>
    <property type="evidence" value="ECO:0007669"/>
    <property type="project" value="InterPro"/>
</dbReference>
<feature type="compositionally biased region" description="Basic and acidic residues" evidence="2">
    <location>
        <begin position="74"/>
        <end position="93"/>
    </location>
</feature>
<evidence type="ECO:0000259" key="3">
    <source>
        <dbReference type="PROSITE" id="PS50158"/>
    </source>
</evidence>
<dbReference type="InterPro" id="IPR021109">
    <property type="entry name" value="Peptidase_aspartic_dom_sf"/>
</dbReference>
<dbReference type="InterPro" id="IPR001878">
    <property type="entry name" value="Znf_CCHC"/>
</dbReference>
<sequence length="402" mass="44769">MLPEPHSFAFGAHTRAQIFEKVVVSVAMFYIQALESNEGAYEKLKEIAKRIERRNLTFQSVRGGAAKSRRPVRLKKEAHSLNESKQHELEAKPTKPRKRETRCFNCQETGHLARECSKKAKSTTNPRTVGSLSARLSAASAHIVGMTMTQELQGVQPLASPLFEGKTMVQLGIFGRVWPGLLDTGSEISILPAKVLLQAKADGLDIDNEVAEYPIDNAKRVYDASGSRMSFITIVDVNIRERDGTCDVMSKMYVSRSDEYWVIIGSNVLPRLGYQLVRETEGKGEHRLSPPANEPPPKPKTKDRPKERRGVRVGSVSVARTLTATSDNKFPHFRADREFDVVDEMNCLHAKFRCQGQKLPILDGVPQIDLSACNCSSRLIAGDMIPELPQPAHSHRVECVLD</sequence>
<dbReference type="SMART" id="SM00343">
    <property type="entry name" value="ZnF_C2HC"/>
    <property type="match status" value="1"/>
</dbReference>
<organism evidence="4 5">
    <name type="scientific">Ancylostoma ceylanicum</name>
    <dbReference type="NCBI Taxonomy" id="53326"/>
    <lineage>
        <taxon>Eukaryota</taxon>
        <taxon>Metazoa</taxon>
        <taxon>Ecdysozoa</taxon>
        <taxon>Nematoda</taxon>
        <taxon>Chromadorea</taxon>
        <taxon>Rhabditida</taxon>
        <taxon>Rhabditina</taxon>
        <taxon>Rhabditomorpha</taxon>
        <taxon>Strongyloidea</taxon>
        <taxon>Ancylostomatidae</taxon>
        <taxon>Ancylostomatinae</taxon>
        <taxon>Ancylostoma</taxon>
    </lineage>
</organism>
<dbReference type="SUPFAM" id="SSF50630">
    <property type="entry name" value="Acid proteases"/>
    <property type="match status" value="1"/>
</dbReference>
<evidence type="ECO:0000256" key="2">
    <source>
        <dbReference type="SAM" id="MobiDB-lite"/>
    </source>
</evidence>
<feature type="region of interest" description="Disordered" evidence="2">
    <location>
        <begin position="61"/>
        <end position="96"/>
    </location>
</feature>
<dbReference type="Proteomes" id="UP000024635">
    <property type="component" value="Unassembled WGS sequence"/>
</dbReference>
<dbReference type="PROSITE" id="PS00141">
    <property type="entry name" value="ASP_PROTEASE"/>
    <property type="match status" value="1"/>
</dbReference>
<dbReference type="OrthoDB" id="5874694at2759"/>
<protein>
    <recommendedName>
        <fullName evidence="3">CCHC-type domain-containing protein</fullName>
    </recommendedName>
</protein>
<evidence type="ECO:0000256" key="1">
    <source>
        <dbReference type="PROSITE-ProRule" id="PRU00047"/>
    </source>
</evidence>
<dbReference type="SUPFAM" id="SSF57756">
    <property type="entry name" value="Retrovirus zinc finger-like domains"/>
    <property type="match status" value="1"/>
</dbReference>
<dbReference type="AlphaFoldDB" id="A0A016WRW4"/>
<feature type="region of interest" description="Disordered" evidence="2">
    <location>
        <begin position="280"/>
        <end position="312"/>
    </location>
</feature>
<dbReference type="Pfam" id="PF00098">
    <property type="entry name" value="zf-CCHC"/>
    <property type="match status" value="1"/>
</dbReference>
<dbReference type="GO" id="GO:0005737">
    <property type="term" value="C:cytoplasm"/>
    <property type="evidence" value="ECO:0007669"/>
    <property type="project" value="UniProtKB-ARBA"/>
</dbReference>
<keyword evidence="5" id="KW-1185">Reference proteome</keyword>
<keyword evidence="1" id="KW-0862">Zinc</keyword>
<dbReference type="GO" id="GO:0003676">
    <property type="term" value="F:nucleic acid binding"/>
    <property type="evidence" value="ECO:0007669"/>
    <property type="project" value="InterPro"/>
</dbReference>
<comment type="caution">
    <text evidence="4">The sequence shown here is derived from an EMBL/GenBank/DDBJ whole genome shotgun (WGS) entry which is preliminary data.</text>
</comment>
<dbReference type="STRING" id="53326.A0A016WRW4"/>
<dbReference type="GO" id="GO:0006508">
    <property type="term" value="P:proteolysis"/>
    <property type="evidence" value="ECO:0007669"/>
    <property type="project" value="InterPro"/>
</dbReference>